<gene>
    <name evidence="2" type="ORF">CCS41_05780</name>
</gene>
<protein>
    <submittedName>
        <fullName evidence="2">Uncharacterized protein</fullName>
    </submittedName>
</protein>
<dbReference type="InterPro" id="IPR058087">
    <property type="entry name" value="XAC2610_dom"/>
</dbReference>
<keyword evidence="1" id="KW-0732">Signal</keyword>
<proteinExistence type="predicted"/>
<name>A0A2U8I4P5_9GAMM</name>
<evidence type="ECO:0000313" key="2">
    <source>
        <dbReference type="EMBL" id="AWK14098.1"/>
    </source>
</evidence>
<dbReference type="RefSeq" id="WP_072551001.1">
    <property type="nucleotide sequence ID" value="NZ_CP021659.1"/>
</dbReference>
<accession>A0A2U8I4P5</accession>
<dbReference type="Proteomes" id="UP000261875">
    <property type="component" value="Chromosome"/>
</dbReference>
<reference evidence="2 3" key="1">
    <citation type="submission" date="2017-05" db="EMBL/GenBank/DDBJ databases">
        <title>Genome sequence of Candidatus Fukatsuia symbiotica and Candidatus Hamiltonella defensa from Acyrthosiphon pisum strain 5D.</title>
        <authorList>
            <person name="Patel V.A."/>
            <person name="Chevignon G."/>
            <person name="Russell J.A."/>
            <person name="Oliver K.M."/>
        </authorList>
    </citation>
    <scope>NUCLEOTIDE SEQUENCE [LARGE SCALE GENOMIC DNA]</scope>
    <source>
        <strain evidence="2 3">5D</strain>
    </source>
</reference>
<dbReference type="KEGG" id="fsm:CCS41_05780"/>
<sequence length="232" mass="26349">MISNRFLAIFLSVFSTWALSANTNISLFKKTSKQWDFVLKVANCNDDELSPSCEGAGTLDIFNKGRDDLFQRITIKKIGIQLDTTNKTTVNTVTIDDKDNSTLVIDDFNFDNHDDIALLNGYDGGYGSPSYNIYLFDVDKKQFLFSKTLTVLASEGMGLFDVDKKKRTLTTFMKSGASWSQESTYKVVHNTPMLISDVTKEYLFNENMLEITIRNLVEGQWEISKKKSKFTQ</sequence>
<keyword evidence="3" id="KW-1185">Reference proteome</keyword>
<evidence type="ECO:0000256" key="1">
    <source>
        <dbReference type="SAM" id="SignalP"/>
    </source>
</evidence>
<dbReference type="AlphaFoldDB" id="A0A2U8I4P5"/>
<feature type="signal peptide" evidence="1">
    <location>
        <begin position="1"/>
        <end position="20"/>
    </location>
</feature>
<dbReference type="EMBL" id="CP021659">
    <property type="protein sequence ID" value="AWK14098.1"/>
    <property type="molecule type" value="Genomic_DNA"/>
</dbReference>
<evidence type="ECO:0000313" key="3">
    <source>
        <dbReference type="Proteomes" id="UP000261875"/>
    </source>
</evidence>
<dbReference type="NCBIfam" id="NF047539">
    <property type="entry name" value="XAC2610_fam"/>
    <property type="match status" value="1"/>
</dbReference>
<organism evidence="2 3">
    <name type="scientific">Candidatus Fukatsuia symbiotica</name>
    <dbReference type="NCBI Taxonomy" id="1878942"/>
    <lineage>
        <taxon>Bacteria</taxon>
        <taxon>Pseudomonadati</taxon>
        <taxon>Pseudomonadota</taxon>
        <taxon>Gammaproteobacteria</taxon>
        <taxon>Enterobacterales</taxon>
        <taxon>Yersiniaceae</taxon>
        <taxon>Candidatus Fukatsuia</taxon>
    </lineage>
</organism>
<dbReference type="OrthoDB" id="5993839at2"/>
<feature type="chain" id="PRO_5015916728" evidence="1">
    <location>
        <begin position="21"/>
        <end position="232"/>
    </location>
</feature>